<evidence type="ECO:0000256" key="1">
    <source>
        <dbReference type="SAM" id="MobiDB-lite"/>
    </source>
</evidence>
<feature type="region of interest" description="Disordered" evidence="1">
    <location>
        <begin position="1"/>
        <end position="49"/>
    </location>
</feature>
<comment type="caution">
    <text evidence="2">The sequence shown here is derived from an EMBL/GenBank/DDBJ whole genome shotgun (WGS) entry which is preliminary data.</text>
</comment>
<feature type="compositionally biased region" description="Low complexity" evidence="1">
    <location>
        <begin position="25"/>
        <end position="49"/>
    </location>
</feature>
<dbReference type="AlphaFoldDB" id="A0AAU9U9N4"/>
<keyword evidence="3" id="KW-1185">Reference proteome</keyword>
<evidence type="ECO:0000313" key="2">
    <source>
        <dbReference type="EMBL" id="CAH2094847.1"/>
    </source>
</evidence>
<dbReference type="Proteomes" id="UP001153954">
    <property type="component" value="Unassembled WGS sequence"/>
</dbReference>
<reference evidence="2" key="1">
    <citation type="submission" date="2022-03" db="EMBL/GenBank/DDBJ databases">
        <authorList>
            <person name="Tunstrom K."/>
        </authorList>
    </citation>
    <scope>NUCLEOTIDE SEQUENCE</scope>
</reference>
<organism evidence="2 3">
    <name type="scientific">Euphydryas editha</name>
    <name type="common">Edith's checkerspot</name>
    <dbReference type="NCBI Taxonomy" id="104508"/>
    <lineage>
        <taxon>Eukaryota</taxon>
        <taxon>Metazoa</taxon>
        <taxon>Ecdysozoa</taxon>
        <taxon>Arthropoda</taxon>
        <taxon>Hexapoda</taxon>
        <taxon>Insecta</taxon>
        <taxon>Pterygota</taxon>
        <taxon>Neoptera</taxon>
        <taxon>Endopterygota</taxon>
        <taxon>Lepidoptera</taxon>
        <taxon>Glossata</taxon>
        <taxon>Ditrysia</taxon>
        <taxon>Papilionoidea</taxon>
        <taxon>Nymphalidae</taxon>
        <taxon>Nymphalinae</taxon>
        <taxon>Euphydryas</taxon>
    </lineage>
</organism>
<name>A0AAU9U9N4_EUPED</name>
<sequence>MVLTEPYQNENVKSDDDTPECTPKTSNSVLLSTSNLRSSTSESSDSTTSIYSSFRSDDTLNMISTPWTTESWSCQTSVVFKNSCSGILTDIVTTSSINPKSSSSYGGVSLSISYSRDTKTILTNISISSESLTIQPLKNVSEADTLSSWTIESFTTPTYSDSMKYFLSFSSSVLSETDMYPSTKESFKSSEDHLTTSHSFKYENETVNTKDKEKNKVKLDDKIELIKCFSSQSFKME</sequence>
<dbReference type="EMBL" id="CAKOGL010000014">
    <property type="protein sequence ID" value="CAH2094847.1"/>
    <property type="molecule type" value="Genomic_DNA"/>
</dbReference>
<proteinExistence type="predicted"/>
<accession>A0AAU9U9N4</accession>
<protein>
    <submittedName>
        <fullName evidence="2">Uncharacterized protein</fullName>
    </submittedName>
</protein>
<evidence type="ECO:0000313" key="3">
    <source>
        <dbReference type="Proteomes" id="UP001153954"/>
    </source>
</evidence>
<gene>
    <name evidence="2" type="ORF">EEDITHA_LOCUS10377</name>
</gene>
<feature type="compositionally biased region" description="Polar residues" evidence="1">
    <location>
        <begin position="1"/>
        <end position="11"/>
    </location>
</feature>